<protein>
    <submittedName>
        <fullName evidence="1">Uncharacterized protein</fullName>
    </submittedName>
</protein>
<reference evidence="1 2" key="1">
    <citation type="submission" date="2024-11" db="EMBL/GenBank/DDBJ databases">
        <title>A near-complete genome assembly of Cinchona calisaya.</title>
        <authorList>
            <person name="Lian D.C."/>
            <person name="Zhao X.W."/>
            <person name="Wei L."/>
        </authorList>
    </citation>
    <scope>NUCLEOTIDE SEQUENCE [LARGE SCALE GENOMIC DNA]</scope>
    <source>
        <tissue evidence="1">Nenye</tissue>
    </source>
</reference>
<accession>A0ABD3AP42</accession>
<evidence type="ECO:0000313" key="2">
    <source>
        <dbReference type="Proteomes" id="UP001630127"/>
    </source>
</evidence>
<dbReference type="Proteomes" id="UP001630127">
    <property type="component" value="Unassembled WGS sequence"/>
</dbReference>
<evidence type="ECO:0000313" key="1">
    <source>
        <dbReference type="EMBL" id="KAL3532957.1"/>
    </source>
</evidence>
<dbReference type="AlphaFoldDB" id="A0ABD3AP42"/>
<keyword evidence="2" id="KW-1185">Reference proteome</keyword>
<name>A0ABD3AP42_9GENT</name>
<gene>
    <name evidence="1" type="ORF">ACH5RR_006478</name>
</gene>
<proteinExistence type="predicted"/>
<dbReference type="EMBL" id="JBJUIK010000003">
    <property type="protein sequence ID" value="KAL3532957.1"/>
    <property type="molecule type" value="Genomic_DNA"/>
</dbReference>
<sequence>MASLQVGVVKTFTERQREWLSLLMGYKVSIRRIYLTDYEYEIISKYEACEKLDYHICSFNNLEGVWEIAPWEFACWKVLEQKFLERLKEHYFKGKEEDIPAHQRNTTVSISVPCILNMADPSLIENYRILHEFDKHGHAIKEMKLAASVAAEEDEADALRDVQRFLGRRGRRGRR</sequence>
<comment type="caution">
    <text evidence="1">The sequence shown here is derived from an EMBL/GenBank/DDBJ whole genome shotgun (WGS) entry which is preliminary data.</text>
</comment>
<organism evidence="1 2">
    <name type="scientific">Cinchona calisaya</name>
    <dbReference type="NCBI Taxonomy" id="153742"/>
    <lineage>
        <taxon>Eukaryota</taxon>
        <taxon>Viridiplantae</taxon>
        <taxon>Streptophyta</taxon>
        <taxon>Embryophyta</taxon>
        <taxon>Tracheophyta</taxon>
        <taxon>Spermatophyta</taxon>
        <taxon>Magnoliopsida</taxon>
        <taxon>eudicotyledons</taxon>
        <taxon>Gunneridae</taxon>
        <taxon>Pentapetalae</taxon>
        <taxon>asterids</taxon>
        <taxon>lamiids</taxon>
        <taxon>Gentianales</taxon>
        <taxon>Rubiaceae</taxon>
        <taxon>Cinchonoideae</taxon>
        <taxon>Cinchoneae</taxon>
        <taxon>Cinchona</taxon>
    </lineage>
</organism>